<dbReference type="Proteomes" id="UP000676565">
    <property type="component" value="Unassembled WGS sequence"/>
</dbReference>
<feature type="binding site" evidence="5">
    <location>
        <position position="140"/>
    </location>
    <ligand>
        <name>ATP</name>
        <dbReference type="ChEBI" id="CHEBI:30616"/>
    </ligand>
</feature>
<dbReference type="RefSeq" id="WP_210652325.1">
    <property type="nucleotide sequence ID" value="NZ_JAGKQQ010000001.1"/>
</dbReference>
<dbReference type="Gene3D" id="1.10.510.10">
    <property type="entry name" value="Transferase(Phosphotransferase) domain 1"/>
    <property type="match status" value="1"/>
</dbReference>
<accession>A0ABS5BKE7</accession>
<dbReference type="PANTHER" id="PTHR43289:SF34">
    <property type="entry name" value="SERINE_THREONINE-PROTEIN KINASE YBDM-RELATED"/>
    <property type="match status" value="1"/>
</dbReference>
<evidence type="ECO:0000256" key="6">
    <source>
        <dbReference type="SAM" id="MobiDB-lite"/>
    </source>
</evidence>
<reference evidence="8 9" key="1">
    <citation type="submission" date="2021-04" db="EMBL/GenBank/DDBJ databases">
        <authorList>
            <person name="Ivanova A."/>
        </authorList>
    </citation>
    <scope>NUCLEOTIDE SEQUENCE [LARGE SCALE GENOMIC DNA]</scope>
    <source>
        <strain evidence="8 9">G18</strain>
    </source>
</reference>
<dbReference type="SMART" id="SM00220">
    <property type="entry name" value="S_TKc"/>
    <property type="match status" value="1"/>
</dbReference>
<feature type="compositionally biased region" description="Basic and acidic residues" evidence="6">
    <location>
        <begin position="465"/>
        <end position="478"/>
    </location>
</feature>
<evidence type="ECO:0000313" key="9">
    <source>
        <dbReference type="Proteomes" id="UP000676565"/>
    </source>
</evidence>
<evidence type="ECO:0000256" key="5">
    <source>
        <dbReference type="PROSITE-ProRule" id="PRU10141"/>
    </source>
</evidence>
<evidence type="ECO:0000256" key="4">
    <source>
        <dbReference type="ARBA" id="ARBA00022840"/>
    </source>
</evidence>
<feature type="region of interest" description="Disordered" evidence="6">
    <location>
        <begin position="392"/>
        <end position="424"/>
    </location>
</feature>
<dbReference type="InterPro" id="IPR017441">
    <property type="entry name" value="Protein_kinase_ATP_BS"/>
</dbReference>
<dbReference type="PROSITE" id="PS50011">
    <property type="entry name" value="PROTEIN_KINASE_DOM"/>
    <property type="match status" value="1"/>
</dbReference>
<dbReference type="GO" id="GO:0004674">
    <property type="term" value="F:protein serine/threonine kinase activity"/>
    <property type="evidence" value="ECO:0007669"/>
    <property type="project" value="UniProtKB-KW"/>
</dbReference>
<name>A0ABS5BKE7_9BACT</name>
<protein>
    <submittedName>
        <fullName evidence="8">Serine/threonine protein kinase</fullName>
    </submittedName>
</protein>
<dbReference type="EMBL" id="JAGKQQ010000001">
    <property type="protein sequence ID" value="MBP3954182.1"/>
    <property type="molecule type" value="Genomic_DNA"/>
</dbReference>
<evidence type="ECO:0000259" key="7">
    <source>
        <dbReference type="PROSITE" id="PS50011"/>
    </source>
</evidence>
<gene>
    <name evidence="8" type="ORF">J8F10_02580</name>
</gene>
<evidence type="ECO:0000256" key="3">
    <source>
        <dbReference type="ARBA" id="ARBA00022777"/>
    </source>
</evidence>
<comment type="caution">
    <text evidence="8">The sequence shown here is derived from an EMBL/GenBank/DDBJ whole genome shotgun (WGS) entry which is preliminary data.</text>
</comment>
<dbReference type="Gene3D" id="3.30.200.20">
    <property type="entry name" value="Phosphorylase Kinase, domain 1"/>
    <property type="match status" value="1"/>
</dbReference>
<dbReference type="CDD" id="cd14014">
    <property type="entry name" value="STKc_PknB_like"/>
    <property type="match status" value="1"/>
</dbReference>
<keyword evidence="9" id="KW-1185">Reference proteome</keyword>
<evidence type="ECO:0000256" key="1">
    <source>
        <dbReference type="ARBA" id="ARBA00022679"/>
    </source>
</evidence>
<organism evidence="8 9">
    <name type="scientific">Gemmata palustris</name>
    <dbReference type="NCBI Taxonomy" id="2822762"/>
    <lineage>
        <taxon>Bacteria</taxon>
        <taxon>Pseudomonadati</taxon>
        <taxon>Planctomycetota</taxon>
        <taxon>Planctomycetia</taxon>
        <taxon>Gemmatales</taxon>
        <taxon>Gemmataceae</taxon>
        <taxon>Gemmata</taxon>
    </lineage>
</organism>
<proteinExistence type="predicted"/>
<keyword evidence="4 5" id="KW-0067">ATP-binding</keyword>
<dbReference type="InterPro" id="IPR008271">
    <property type="entry name" value="Ser/Thr_kinase_AS"/>
</dbReference>
<feature type="domain" description="Protein kinase" evidence="7">
    <location>
        <begin position="111"/>
        <end position="377"/>
    </location>
</feature>
<keyword evidence="1" id="KW-0808">Transferase</keyword>
<dbReference type="PROSITE" id="PS00107">
    <property type="entry name" value="PROTEIN_KINASE_ATP"/>
    <property type="match status" value="1"/>
</dbReference>
<dbReference type="InterPro" id="IPR000719">
    <property type="entry name" value="Prot_kinase_dom"/>
</dbReference>
<keyword evidence="3 8" id="KW-0418">Kinase</keyword>
<dbReference type="PROSITE" id="PS00108">
    <property type="entry name" value="PROTEIN_KINASE_ST"/>
    <property type="match status" value="1"/>
</dbReference>
<feature type="region of interest" description="Disordered" evidence="6">
    <location>
        <begin position="459"/>
        <end position="480"/>
    </location>
</feature>
<sequence length="682" mass="74248">MDGTPEAPQIDPPACPTPAALAAFLSDGLPPPEMDEIGAHVSSCASCDAVVRRMDKVTDNYWRSRRAPENEVGPHDPTQAEYPHQTPAGRALPATQIHYFVPKPPEQLGQYRIGERLGQGGMGTVYRAEHVRLKKYFAVKVLSASQMWDHRAVARFQLEMEVIGRLDHPNIVRATDAGDADGMHFLVMELIEGSNLAKLVGRGGPLPVPVACELVRQAALGLQHAHEHGLVHRDVKPSNLMLSASGQVKVLDLGLALLRSNDPAPDDDLTGIGEVMGTAEYMAPEQWANTHAVDIRADIYSLGCTLYALLTGDPPFAGTGRKSFMRLMAAHQTEPAPPITTRRPEIPPALAALLERMLAKNPDLRPATPGEVADELKNLSDEKGLPDLSAVAGADTDAEPDANRLPPASDAPTPTPVYPATLKLHPRPNRTRRRWIAALVLALVAGGIGAYTALAPAPVPAQAKQKPEEKEEPHDPKKWRNLLTARPGERLWRPSAISTIDHNPKTEILTVRSQGKALLRLGETKAKGYKLQIGLQQIRWVGGIGIYFGGGSPSKEPNEFRCQLIHLVNVGLPGDAPKYSLDRSRGDLMVPPGAKPDLGVLGFFGAFVEPPVNKEHLLELEVRPDCVWSIRWNGIECQELVSEKAFTKERQRLPDPHLTGEFGIYCNGADLSVLTARYVETE</sequence>
<evidence type="ECO:0000313" key="8">
    <source>
        <dbReference type="EMBL" id="MBP3954182.1"/>
    </source>
</evidence>
<keyword evidence="2 5" id="KW-0547">Nucleotide-binding</keyword>
<evidence type="ECO:0000256" key="2">
    <source>
        <dbReference type="ARBA" id="ARBA00022741"/>
    </source>
</evidence>
<keyword evidence="8" id="KW-0723">Serine/threonine-protein kinase</keyword>
<dbReference type="Pfam" id="PF00069">
    <property type="entry name" value="Pkinase"/>
    <property type="match status" value="1"/>
</dbReference>
<dbReference type="InterPro" id="IPR011009">
    <property type="entry name" value="Kinase-like_dom_sf"/>
</dbReference>
<dbReference type="PANTHER" id="PTHR43289">
    <property type="entry name" value="MITOGEN-ACTIVATED PROTEIN KINASE KINASE KINASE 20-RELATED"/>
    <property type="match status" value="1"/>
</dbReference>
<dbReference type="SUPFAM" id="SSF56112">
    <property type="entry name" value="Protein kinase-like (PK-like)"/>
    <property type="match status" value="1"/>
</dbReference>